<feature type="domain" description="ATPase" evidence="1">
    <location>
        <begin position="17"/>
        <end position="246"/>
    </location>
</feature>
<dbReference type="SUPFAM" id="SSF52540">
    <property type="entry name" value="P-loop containing nucleoside triphosphate hydrolases"/>
    <property type="match status" value="1"/>
</dbReference>
<dbReference type="EMBL" id="CP029288">
    <property type="protein sequence ID" value="AWR96195.1"/>
    <property type="molecule type" value="Genomic_DNA"/>
</dbReference>
<evidence type="ECO:0000313" key="2">
    <source>
        <dbReference type="EMBL" id="AWR96195.1"/>
    </source>
</evidence>
<dbReference type="PANTHER" id="PTHR34301:SF8">
    <property type="entry name" value="ATPASE DOMAIN-CONTAINING PROTEIN"/>
    <property type="match status" value="1"/>
</dbReference>
<dbReference type="Pfam" id="PF01637">
    <property type="entry name" value="ATPase_2"/>
    <property type="match status" value="1"/>
</dbReference>
<dbReference type="GO" id="GO:0005524">
    <property type="term" value="F:ATP binding"/>
    <property type="evidence" value="ECO:0007669"/>
    <property type="project" value="UniProtKB-KW"/>
</dbReference>
<dbReference type="Proteomes" id="UP000248410">
    <property type="component" value="Chromosome"/>
</dbReference>
<evidence type="ECO:0000259" key="1">
    <source>
        <dbReference type="Pfam" id="PF01637"/>
    </source>
</evidence>
<dbReference type="Gene3D" id="3.40.50.300">
    <property type="entry name" value="P-loop containing nucleotide triphosphate hydrolases"/>
    <property type="match status" value="1"/>
</dbReference>
<dbReference type="AlphaFoldDB" id="A0A2U9IJN2"/>
<dbReference type="InterPro" id="IPR036388">
    <property type="entry name" value="WH-like_DNA-bd_sf"/>
</dbReference>
<dbReference type="OrthoDB" id="132045at2157"/>
<gene>
    <name evidence="2" type="ORF">DFR86_00615</name>
</gene>
<dbReference type="InterPro" id="IPR011579">
    <property type="entry name" value="ATPase_dom"/>
</dbReference>
<reference evidence="2 3" key="1">
    <citation type="submission" date="2018-05" db="EMBL/GenBank/DDBJ databases">
        <title>Complete Genome Sequences of Extremely Thermoacidophilic, Metal-Mobilizing Type-Strain Members of the Archaeal Family Sulfolobaceae: Acidianus brierleyi DSM-1651T, Acidianus sulfidivorans DSM-18786T, Metallosphaera hakonensis DSM-7519T, and Metallosphaera prunae DSM-10039T.</title>
        <authorList>
            <person name="Counts J.A."/>
            <person name="Kelly R.M."/>
        </authorList>
    </citation>
    <scope>NUCLEOTIDE SEQUENCE [LARGE SCALE GENOMIC DNA]</scope>
    <source>
        <strain evidence="2 3">JP7</strain>
    </source>
</reference>
<keyword evidence="2" id="KW-0547">Nucleotide-binding</keyword>
<name>A0A2U9IJN2_9CREN</name>
<dbReference type="RefSeq" id="WP_110379085.1">
    <property type="nucleotide sequence ID" value="NZ_CP029288.2"/>
</dbReference>
<organism evidence="2 3">
    <name type="scientific">Acidianus sulfidivorans JP7</name>
    <dbReference type="NCBI Taxonomy" id="619593"/>
    <lineage>
        <taxon>Archaea</taxon>
        <taxon>Thermoproteota</taxon>
        <taxon>Thermoprotei</taxon>
        <taxon>Sulfolobales</taxon>
        <taxon>Sulfolobaceae</taxon>
        <taxon>Acidianus</taxon>
    </lineage>
</organism>
<dbReference type="GeneID" id="36836426"/>
<keyword evidence="3" id="KW-1185">Reference proteome</keyword>
<proteinExistence type="predicted"/>
<dbReference type="Gene3D" id="1.10.8.60">
    <property type="match status" value="1"/>
</dbReference>
<dbReference type="InterPro" id="IPR036390">
    <property type="entry name" value="WH_DNA-bd_sf"/>
</dbReference>
<keyword evidence="2" id="KW-0067">ATP-binding</keyword>
<evidence type="ECO:0000313" key="3">
    <source>
        <dbReference type="Proteomes" id="UP000248410"/>
    </source>
</evidence>
<sequence>MLVIYFDFKPKETKEDLFDREEELKKLFSSMNETIILLTGIRRIGKTSLLKVFLNESKLPYALVDVRAPLTSYRSLYSIFSDLLSQLNKKRKIVDALKYIKGISLFGINISLSWDPKSRPSISEIMDRVDESGKVIIAFDEAQNLRGKLSNDFLSVLAHCYDYCKNVTFILTGSEIGLLYDFLKIDDPSSPLYGRHVEEIRLNRFTKEKSLEFLKEGFRQANISPNEDVLEYAVSKLDGIVGWLTEFGYRCVKVGEVKREIVDEILEIASKLIIEELSHYSKDYVTVVEGIAKGYNTWSQLKKYLEEKKKRIIYDAELKRYLDKLEKRSYIIRRESGEYDLTDPILKSVLS</sequence>
<dbReference type="KEGG" id="asul:DFR86_00615"/>
<dbReference type="PANTHER" id="PTHR34301">
    <property type="entry name" value="DNA-BINDING PROTEIN-RELATED"/>
    <property type="match status" value="1"/>
</dbReference>
<dbReference type="InterPro" id="IPR027417">
    <property type="entry name" value="P-loop_NTPase"/>
</dbReference>
<protein>
    <submittedName>
        <fullName evidence="2">ATP-binding protein</fullName>
    </submittedName>
</protein>
<accession>A0A2U9IJN2</accession>
<dbReference type="Gene3D" id="1.10.10.10">
    <property type="entry name" value="Winged helix-like DNA-binding domain superfamily/Winged helix DNA-binding domain"/>
    <property type="match status" value="1"/>
</dbReference>
<dbReference type="SUPFAM" id="SSF46785">
    <property type="entry name" value="Winged helix' DNA-binding domain"/>
    <property type="match status" value="1"/>
</dbReference>